<dbReference type="PANTHER" id="PTHR12918:SF1">
    <property type="entry name" value="CYSTEINE DIOXYGENASE TYPE 1"/>
    <property type="match status" value="1"/>
</dbReference>
<evidence type="ECO:0000313" key="13">
    <source>
        <dbReference type="EMBL" id="KAL0281663.1"/>
    </source>
</evidence>
<dbReference type="GO" id="GO:0017172">
    <property type="term" value="F:cysteine dioxygenase activity"/>
    <property type="evidence" value="ECO:0007669"/>
    <property type="project" value="UniProtKB-UniRule"/>
</dbReference>
<evidence type="ECO:0000256" key="11">
    <source>
        <dbReference type="PIRSR" id="PIRSR610300-51"/>
    </source>
</evidence>
<dbReference type="SUPFAM" id="SSF51182">
    <property type="entry name" value="RmlC-like cupins"/>
    <property type="match status" value="1"/>
</dbReference>
<proteinExistence type="inferred from homology"/>
<evidence type="ECO:0000256" key="1">
    <source>
        <dbReference type="ARBA" id="ARBA00000629"/>
    </source>
</evidence>
<dbReference type="FunFam" id="2.60.120.10:FF:000045">
    <property type="entry name" value="Cysteine dioxygenase 1"/>
    <property type="match status" value="1"/>
</dbReference>
<comment type="cofactor">
    <cofactor evidence="12">
        <name>Fe cation</name>
        <dbReference type="ChEBI" id="CHEBI:24875"/>
    </cofactor>
    <text evidence="12">Binds 1 Fe cation per subunit.</text>
</comment>
<feature type="binding site" evidence="11">
    <location>
        <position position="112"/>
    </location>
    <ligand>
        <name>Fe cation</name>
        <dbReference type="ChEBI" id="CHEBI:24875"/>
        <note>catalytic</note>
    </ligand>
</feature>
<dbReference type="GO" id="GO:0042412">
    <property type="term" value="P:taurine biosynthetic process"/>
    <property type="evidence" value="ECO:0007669"/>
    <property type="project" value="UniProtKB-UniRule"/>
</dbReference>
<feature type="binding site" evidence="11">
    <location>
        <position position="169"/>
    </location>
    <ligand>
        <name>Fe cation</name>
        <dbReference type="ChEBI" id="CHEBI:24875"/>
        <note>catalytic</note>
    </ligand>
</feature>
<dbReference type="InterPro" id="IPR010300">
    <property type="entry name" value="CDO_1"/>
</dbReference>
<evidence type="ECO:0000256" key="4">
    <source>
        <dbReference type="ARBA" id="ARBA00013133"/>
    </source>
</evidence>
<sequence length="229" mass="26467">MEISQVSAVRSETPSFKSLSDTRDFLKKSHTALEVTSLQDLIAKLHKEFENDEVNVDHVYDLMRSYKSNPQEWRKFAKFDRYRYTRNLVDAGNGKFNLMVLCWGEGHGSAIHDHADAHCFMKMLQGTLNETRFAWPEEEKEERRSLQEIGKSQIETDDVCYINDSLGLHRVENPSHINPAVSLHLYCPPFDNCSVFNQQTGQRTKSMVTFYSKFGERKGEHEGKAPEDN</sequence>
<dbReference type="InterPro" id="IPR011051">
    <property type="entry name" value="RmlC_Cupin_sf"/>
</dbReference>
<evidence type="ECO:0000256" key="3">
    <source>
        <dbReference type="ARBA" id="ARBA00006622"/>
    </source>
</evidence>
<dbReference type="EC" id="1.13.11.20" evidence="4 12"/>
<comment type="catalytic activity">
    <reaction evidence="1 12">
        <text>L-cysteine + O2 = 3-sulfino-L-alanine + H(+)</text>
        <dbReference type="Rhea" id="RHEA:20441"/>
        <dbReference type="ChEBI" id="CHEBI:15378"/>
        <dbReference type="ChEBI" id="CHEBI:15379"/>
        <dbReference type="ChEBI" id="CHEBI:35235"/>
        <dbReference type="ChEBI" id="CHEBI:61085"/>
        <dbReference type="EC" id="1.13.11.20"/>
    </reaction>
</comment>
<dbReference type="GO" id="GO:0008198">
    <property type="term" value="F:ferrous iron binding"/>
    <property type="evidence" value="ECO:0007669"/>
    <property type="project" value="UniProtKB-ARBA"/>
</dbReference>
<evidence type="ECO:0000256" key="7">
    <source>
        <dbReference type="ARBA" id="ARBA00022964"/>
    </source>
</evidence>
<keyword evidence="7 12" id="KW-0223">Dioxygenase</keyword>
<comment type="pathway">
    <text evidence="2 12">Organosulfur biosynthesis; taurine biosynthesis; hypotaurine from L-cysteine: step 1/2.</text>
</comment>
<dbReference type="AlphaFoldDB" id="A0AAW2IJB6"/>
<feature type="cross-link" description="3'-(S-cysteinyl)-tyrosine (Cys-Tyr)" evidence="10">
    <location>
        <begin position="119"/>
        <end position="186"/>
    </location>
</feature>
<evidence type="ECO:0000256" key="5">
    <source>
        <dbReference type="ARBA" id="ARBA00022723"/>
    </source>
</evidence>
<dbReference type="EMBL" id="JARGDH010000001">
    <property type="protein sequence ID" value="KAL0281663.1"/>
    <property type="molecule type" value="Genomic_DNA"/>
</dbReference>
<evidence type="ECO:0000256" key="2">
    <source>
        <dbReference type="ARBA" id="ARBA00004759"/>
    </source>
</evidence>
<dbReference type="Pfam" id="PF05995">
    <property type="entry name" value="CDO_I"/>
    <property type="match status" value="1"/>
</dbReference>
<dbReference type="Gene3D" id="2.60.120.10">
    <property type="entry name" value="Jelly Rolls"/>
    <property type="match status" value="1"/>
</dbReference>
<dbReference type="EMBL" id="JARGDH010000001">
    <property type="protein sequence ID" value="KAL0281664.1"/>
    <property type="molecule type" value="Genomic_DNA"/>
</dbReference>
<reference evidence="13" key="1">
    <citation type="journal article" date="2024" name="Gigascience">
        <title>Chromosome-level genome of the poultry shaft louse Menopon gallinae provides insight into the host-switching and adaptive evolution of parasitic lice.</title>
        <authorList>
            <person name="Xu Y."/>
            <person name="Ma L."/>
            <person name="Liu S."/>
            <person name="Liang Y."/>
            <person name="Liu Q."/>
            <person name="He Z."/>
            <person name="Tian L."/>
            <person name="Duan Y."/>
            <person name="Cai W."/>
            <person name="Li H."/>
            <person name="Song F."/>
        </authorList>
    </citation>
    <scope>NUCLEOTIDE SEQUENCE</scope>
    <source>
        <strain evidence="13">Cailab_2023a</strain>
    </source>
</reference>
<evidence type="ECO:0000256" key="8">
    <source>
        <dbReference type="ARBA" id="ARBA00023002"/>
    </source>
</evidence>
<organism evidence="13">
    <name type="scientific">Menopon gallinae</name>
    <name type="common">poultry shaft louse</name>
    <dbReference type="NCBI Taxonomy" id="328185"/>
    <lineage>
        <taxon>Eukaryota</taxon>
        <taxon>Metazoa</taxon>
        <taxon>Ecdysozoa</taxon>
        <taxon>Arthropoda</taxon>
        <taxon>Hexapoda</taxon>
        <taxon>Insecta</taxon>
        <taxon>Pterygota</taxon>
        <taxon>Neoptera</taxon>
        <taxon>Paraneoptera</taxon>
        <taxon>Psocodea</taxon>
        <taxon>Troctomorpha</taxon>
        <taxon>Phthiraptera</taxon>
        <taxon>Amblycera</taxon>
        <taxon>Menoponidae</taxon>
        <taxon>Menopon</taxon>
    </lineage>
</organism>
<dbReference type="GO" id="GO:0019448">
    <property type="term" value="P:L-cysteine catabolic process"/>
    <property type="evidence" value="ECO:0007669"/>
    <property type="project" value="TreeGrafter"/>
</dbReference>
<feature type="binding site" evidence="11">
    <location>
        <position position="114"/>
    </location>
    <ligand>
        <name>Fe cation</name>
        <dbReference type="ChEBI" id="CHEBI:24875"/>
        <note>catalytic</note>
    </ligand>
</feature>
<keyword evidence="6 10" id="KW-0883">Thioether bond</keyword>
<keyword evidence="9 11" id="KW-0408">Iron</keyword>
<dbReference type="PANTHER" id="PTHR12918">
    <property type="entry name" value="CYSTEINE DIOXYGENASE"/>
    <property type="match status" value="1"/>
</dbReference>
<protein>
    <recommendedName>
        <fullName evidence="4 12">Cysteine dioxygenase</fullName>
        <ecNumber evidence="4 12">1.13.11.20</ecNumber>
    </recommendedName>
</protein>
<comment type="similarity">
    <text evidence="3 12">Belongs to the cysteine dioxygenase family.</text>
</comment>
<evidence type="ECO:0000256" key="9">
    <source>
        <dbReference type="ARBA" id="ARBA00023004"/>
    </source>
</evidence>
<accession>A0AAW2IJB6</accession>
<dbReference type="EMBL" id="JARGDH010000001">
    <property type="protein sequence ID" value="KAL0281665.1"/>
    <property type="molecule type" value="Genomic_DNA"/>
</dbReference>
<name>A0AAW2IJB6_9NEOP</name>
<dbReference type="CDD" id="cd10548">
    <property type="entry name" value="cupin_CDO"/>
    <property type="match status" value="1"/>
</dbReference>
<evidence type="ECO:0000256" key="12">
    <source>
        <dbReference type="RuleBase" id="RU366010"/>
    </source>
</evidence>
<keyword evidence="5 11" id="KW-0479">Metal-binding</keyword>
<evidence type="ECO:0000256" key="10">
    <source>
        <dbReference type="PIRSR" id="PIRSR610300-50"/>
    </source>
</evidence>
<keyword evidence="8 12" id="KW-0560">Oxidoreductase</keyword>
<dbReference type="InterPro" id="IPR014710">
    <property type="entry name" value="RmlC-like_jellyroll"/>
</dbReference>
<evidence type="ECO:0000256" key="6">
    <source>
        <dbReference type="ARBA" id="ARBA00022784"/>
    </source>
</evidence>
<comment type="caution">
    <text evidence="13">The sequence shown here is derived from an EMBL/GenBank/DDBJ whole genome shotgun (WGS) entry which is preliminary data.</text>
</comment>
<gene>
    <name evidence="13" type="ORF">PYX00_002582</name>
</gene>